<dbReference type="GO" id="GO:0030544">
    <property type="term" value="F:Hsp70 protein binding"/>
    <property type="evidence" value="ECO:0007669"/>
    <property type="project" value="InterPro"/>
</dbReference>
<keyword evidence="1" id="KW-0479">Metal-binding</keyword>
<dbReference type="SUPFAM" id="SSF49493">
    <property type="entry name" value="HSP40/DnaJ peptide-binding domain"/>
    <property type="match status" value="1"/>
</dbReference>
<dbReference type="GO" id="GO:0051082">
    <property type="term" value="F:unfolded protein binding"/>
    <property type="evidence" value="ECO:0007669"/>
    <property type="project" value="InterPro"/>
</dbReference>
<gene>
    <name evidence="6" type="primary">ORF1682</name>
</gene>
<dbReference type="GO" id="GO:0006457">
    <property type="term" value="P:protein folding"/>
    <property type="evidence" value="ECO:0007669"/>
    <property type="project" value="InterPro"/>
</dbReference>
<proteinExistence type="predicted"/>
<keyword evidence="4" id="KW-0862">Zinc</keyword>
<dbReference type="InterPro" id="IPR044713">
    <property type="entry name" value="DNJA1/2-like"/>
</dbReference>
<evidence type="ECO:0000313" key="6">
    <source>
        <dbReference type="EMBL" id="CEK47583.1"/>
    </source>
</evidence>
<keyword evidence="3" id="KW-0863">Zinc-finger</keyword>
<evidence type="ECO:0000259" key="5">
    <source>
        <dbReference type="Pfam" id="PF01556"/>
    </source>
</evidence>
<evidence type="ECO:0000256" key="3">
    <source>
        <dbReference type="ARBA" id="ARBA00022771"/>
    </source>
</evidence>
<feature type="non-terminal residue" evidence="6">
    <location>
        <position position="1"/>
    </location>
</feature>
<feature type="domain" description="Chaperone DnaJ C-terminal" evidence="5">
    <location>
        <begin position="2"/>
        <end position="71"/>
    </location>
</feature>
<sequence>YIEQDLQLVEALCGCTKYVKTLDDRVLEYHLIPGEVVKPGSYKRIRGEGMPLRNHPQEKGYLFIKFNITFPKQIDVNDIEKLKEIL</sequence>
<reference evidence="6" key="1">
    <citation type="submission" date="2014-12" db="EMBL/GenBank/DDBJ databases">
        <title>Insight into the proteome of Arion vulgaris.</title>
        <authorList>
            <person name="Aradska J."/>
            <person name="Bulat T."/>
            <person name="Smidak R."/>
            <person name="Sarate P."/>
            <person name="Gangsoo J."/>
            <person name="Sialana F."/>
            <person name="Bilban M."/>
            <person name="Lubec G."/>
        </authorList>
    </citation>
    <scope>NUCLEOTIDE SEQUENCE</scope>
    <source>
        <tissue evidence="6">Skin</tissue>
    </source>
</reference>
<evidence type="ECO:0000256" key="2">
    <source>
        <dbReference type="ARBA" id="ARBA00022737"/>
    </source>
</evidence>
<dbReference type="EMBL" id="HACG01000718">
    <property type="protein sequence ID" value="CEK47583.1"/>
    <property type="molecule type" value="Transcribed_RNA"/>
</dbReference>
<protein>
    <recommendedName>
        <fullName evidence="5">Chaperone DnaJ C-terminal domain-containing protein</fullName>
    </recommendedName>
</protein>
<name>A0A0B6XUK3_9EUPU</name>
<dbReference type="PANTHER" id="PTHR43888">
    <property type="entry name" value="DNAJ-LIKE-2, ISOFORM A-RELATED"/>
    <property type="match status" value="1"/>
</dbReference>
<accession>A0A0B6XUK3</accession>
<dbReference type="AlphaFoldDB" id="A0A0B6XUK3"/>
<keyword evidence="2" id="KW-0677">Repeat</keyword>
<dbReference type="Pfam" id="PF01556">
    <property type="entry name" value="DnaJ_C"/>
    <property type="match status" value="1"/>
</dbReference>
<feature type="non-terminal residue" evidence="6">
    <location>
        <position position="86"/>
    </location>
</feature>
<organism evidence="6">
    <name type="scientific">Arion vulgaris</name>
    <dbReference type="NCBI Taxonomy" id="1028688"/>
    <lineage>
        <taxon>Eukaryota</taxon>
        <taxon>Metazoa</taxon>
        <taxon>Spiralia</taxon>
        <taxon>Lophotrochozoa</taxon>
        <taxon>Mollusca</taxon>
        <taxon>Gastropoda</taxon>
        <taxon>Heterobranchia</taxon>
        <taxon>Euthyneura</taxon>
        <taxon>Panpulmonata</taxon>
        <taxon>Eupulmonata</taxon>
        <taxon>Stylommatophora</taxon>
        <taxon>Helicina</taxon>
        <taxon>Arionoidea</taxon>
        <taxon>Arionidae</taxon>
        <taxon>Arion</taxon>
    </lineage>
</organism>
<dbReference type="InterPro" id="IPR002939">
    <property type="entry name" value="DnaJ_C"/>
</dbReference>
<evidence type="ECO:0000256" key="4">
    <source>
        <dbReference type="ARBA" id="ARBA00022833"/>
    </source>
</evidence>
<dbReference type="FunFam" id="2.60.260.20:FF:000003">
    <property type="entry name" value="DnaJ subfamily A member 2"/>
    <property type="match status" value="1"/>
</dbReference>
<dbReference type="InterPro" id="IPR008971">
    <property type="entry name" value="HSP40/DnaJ_pept-bd"/>
</dbReference>
<dbReference type="GO" id="GO:0008270">
    <property type="term" value="F:zinc ion binding"/>
    <property type="evidence" value="ECO:0007669"/>
    <property type="project" value="UniProtKB-KW"/>
</dbReference>
<dbReference type="Gene3D" id="2.60.260.20">
    <property type="entry name" value="Urease metallochaperone UreE, N-terminal domain"/>
    <property type="match status" value="1"/>
</dbReference>
<evidence type="ECO:0000256" key="1">
    <source>
        <dbReference type="ARBA" id="ARBA00022723"/>
    </source>
</evidence>